<proteinExistence type="predicted"/>
<reference evidence="2 3" key="1">
    <citation type="submission" date="2015-07" db="EMBL/GenBank/DDBJ databases">
        <authorList>
            <person name="Ju K.-S."/>
            <person name="Doroghazi J.R."/>
            <person name="Metcalf W.W."/>
        </authorList>
    </citation>
    <scope>NUCLEOTIDE SEQUENCE [LARGE SCALE GENOMIC DNA]</scope>
    <source>
        <strain evidence="2 3">NRRL B-3589</strain>
    </source>
</reference>
<gene>
    <name evidence="2" type="ORF">ADK38_06200</name>
</gene>
<name>A0ABR5JBW7_9ACTN</name>
<feature type="signal peptide" evidence="1">
    <location>
        <begin position="1"/>
        <end position="35"/>
    </location>
</feature>
<keyword evidence="3" id="KW-1185">Reference proteome</keyword>
<evidence type="ECO:0000256" key="1">
    <source>
        <dbReference type="SAM" id="SignalP"/>
    </source>
</evidence>
<comment type="caution">
    <text evidence="2">The sequence shown here is derived from an EMBL/GenBank/DDBJ whole genome shotgun (WGS) entry which is preliminary data.</text>
</comment>
<protein>
    <submittedName>
        <fullName evidence="2">Uncharacterized protein</fullName>
    </submittedName>
</protein>
<evidence type="ECO:0000313" key="2">
    <source>
        <dbReference type="EMBL" id="KOG90884.1"/>
    </source>
</evidence>
<dbReference type="EMBL" id="LGUT01000509">
    <property type="protein sequence ID" value="KOG90884.1"/>
    <property type="molecule type" value="Genomic_DNA"/>
</dbReference>
<feature type="chain" id="PRO_5046068024" evidence="1">
    <location>
        <begin position="36"/>
        <end position="67"/>
    </location>
</feature>
<dbReference type="Proteomes" id="UP000037020">
    <property type="component" value="Unassembled WGS sequence"/>
</dbReference>
<accession>A0ABR5JBW7</accession>
<keyword evidence="1" id="KW-0732">Signal</keyword>
<organism evidence="2 3">
    <name type="scientific">Streptomyces varsoviensis</name>
    <dbReference type="NCBI Taxonomy" id="67373"/>
    <lineage>
        <taxon>Bacteria</taxon>
        <taxon>Bacillati</taxon>
        <taxon>Actinomycetota</taxon>
        <taxon>Actinomycetes</taxon>
        <taxon>Kitasatosporales</taxon>
        <taxon>Streptomycetaceae</taxon>
        <taxon>Streptomyces</taxon>
    </lineage>
</organism>
<evidence type="ECO:0000313" key="3">
    <source>
        <dbReference type="Proteomes" id="UP000037020"/>
    </source>
</evidence>
<sequence length="67" mass="6865">MRALGNLRHRRAAVLAATAVSVLALGGLAAAEVRAADSPQWRTALVADAPVGGPGEVHPPDEWNSQA</sequence>
<dbReference type="RefSeq" id="WP_030877690.1">
    <property type="nucleotide sequence ID" value="NZ_JBIRHZ010000008.1"/>
</dbReference>